<organism evidence="2 4">
    <name type="scientific">Macrolepiota fuliginosa MF-IS2</name>
    <dbReference type="NCBI Taxonomy" id="1400762"/>
    <lineage>
        <taxon>Eukaryota</taxon>
        <taxon>Fungi</taxon>
        <taxon>Dikarya</taxon>
        <taxon>Basidiomycota</taxon>
        <taxon>Agaricomycotina</taxon>
        <taxon>Agaricomycetes</taxon>
        <taxon>Agaricomycetidae</taxon>
        <taxon>Agaricales</taxon>
        <taxon>Agaricineae</taxon>
        <taxon>Agaricaceae</taxon>
        <taxon>Macrolepiota</taxon>
    </lineage>
</organism>
<evidence type="ECO:0000256" key="1">
    <source>
        <dbReference type="SAM" id="MobiDB-lite"/>
    </source>
</evidence>
<reference evidence="2" key="1">
    <citation type="submission" date="2020-11" db="EMBL/GenBank/DDBJ databases">
        <authorList>
            <consortium name="DOE Joint Genome Institute"/>
            <person name="Ahrendt S."/>
            <person name="Riley R."/>
            <person name="Andreopoulos W."/>
            <person name="Labutti K."/>
            <person name="Pangilinan J."/>
            <person name="Ruiz-Duenas F.J."/>
            <person name="Barrasa J.M."/>
            <person name="Sanchez-Garcia M."/>
            <person name="Camarero S."/>
            <person name="Miyauchi S."/>
            <person name="Serrano A."/>
            <person name="Linde D."/>
            <person name="Babiker R."/>
            <person name="Drula E."/>
            <person name="Ayuso-Fernandez I."/>
            <person name="Pacheco R."/>
            <person name="Padilla G."/>
            <person name="Ferreira P."/>
            <person name="Barriuso J."/>
            <person name="Kellner H."/>
            <person name="Castanera R."/>
            <person name="Alfaro M."/>
            <person name="Ramirez L."/>
            <person name="Pisabarro A.G."/>
            <person name="Kuo A."/>
            <person name="Tritt A."/>
            <person name="Lipzen A."/>
            <person name="He G."/>
            <person name="Yan M."/>
            <person name="Ng V."/>
            <person name="Cullen D."/>
            <person name="Martin F."/>
            <person name="Rosso M.-N."/>
            <person name="Henrissat B."/>
            <person name="Hibbett D."/>
            <person name="Martinez A.T."/>
            <person name="Grigoriev I.V."/>
        </authorList>
    </citation>
    <scope>NUCLEOTIDE SEQUENCE</scope>
    <source>
        <strain evidence="2">MF-IS2</strain>
    </source>
</reference>
<feature type="compositionally biased region" description="Polar residues" evidence="1">
    <location>
        <begin position="1"/>
        <end position="16"/>
    </location>
</feature>
<dbReference type="Proteomes" id="UP000807342">
    <property type="component" value="Unassembled WGS sequence"/>
</dbReference>
<proteinExistence type="predicted"/>
<dbReference type="AlphaFoldDB" id="A0A9P5X0G6"/>
<comment type="caution">
    <text evidence="2">The sequence shown here is derived from an EMBL/GenBank/DDBJ whole genome shotgun (WGS) entry which is preliminary data.</text>
</comment>
<dbReference type="OrthoDB" id="291792at2759"/>
<evidence type="ECO:0000313" key="3">
    <source>
        <dbReference type="EMBL" id="KAF9445004.1"/>
    </source>
</evidence>
<dbReference type="EMBL" id="MU151331">
    <property type="protein sequence ID" value="KAF9445004.1"/>
    <property type="molecule type" value="Genomic_DNA"/>
</dbReference>
<dbReference type="PANTHER" id="PTHR12459:SF6">
    <property type="entry name" value="GB|AAD46013.1"/>
    <property type="match status" value="1"/>
</dbReference>
<dbReference type="InterPro" id="IPR026749">
    <property type="entry name" value="Tmem135"/>
</dbReference>
<keyword evidence="4" id="KW-1185">Reference proteome</keyword>
<feature type="region of interest" description="Disordered" evidence="1">
    <location>
        <begin position="1"/>
        <end position="44"/>
    </location>
</feature>
<gene>
    <name evidence="3" type="ORF">P691DRAFT_711032</name>
    <name evidence="2" type="ORF">P691DRAFT_714773</name>
</gene>
<sequence>MTSVDSSLFTTMAESSVHTDDETPFTTAPPSGTTTPYNHDSSIPPTPGEGIHFTPRRAMASFDNLVALANYQERLKDARRVVWRDKGEPVVDVETLRGCFDHAAKGGFRSGSLAFGIRACVNLVLALLRIHRVPRDYRPALIRHALFGEDTWRFAAMLGTFTSLYKFLINALPILIPALSPSESSTVAIDDDLEAELPTTVMVPTNRRRTRLSLSTRTRLILIRKRTRRWHAALAGAIAGGLAIIWEKRSRRGLIAQQFFVRGLQGSYNSYTTRKGIHVPHGDVLVFALACGQIMYAFLLRPDSLPRSYHVWIGQAGQISPECVRMNQGLVREGKIQLADLNKVLATPDITPVNTADLLAFQRDYLSAQPSTYLPRFVPCSAVHPAVSACSSVPLDRFFAVFKWMLPIYGALHFIPPVVFKWKNFLSDPGAVIVKAGLGSMRSSAFLGVFVVIYQTLFCYKHHFHRYITELKRGIKPSNGANGVLKRIPQFVVDLLVSKMSFMFLGLASGLSLFVEEKRRRAELAMYVLPKGLESFWVTLRGHGLVFKTGKWGEVLLTAIAMAMVMTTYQNDPQHLSGLVRRFLYQFIGPN</sequence>
<feature type="compositionally biased region" description="Polar residues" evidence="1">
    <location>
        <begin position="24"/>
        <end position="43"/>
    </location>
</feature>
<dbReference type="EMBL" id="MU151733">
    <property type="protein sequence ID" value="KAF9441977.1"/>
    <property type="molecule type" value="Genomic_DNA"/>
</dbReference>
<protein>
    <recommendedName>
        <fullName evidence="5">Transmembrane protein 135 N-terminal domain-containing protein</fullName>
    </recommendedName>
</protein>
<evidence type="ECO:0008006" key="5">
    <source>
        <dbReference type="Google" id="ProtNLM"/>
    </source>
</evidence>
<evidence type="ECO:0000313" key="4">
    <source>
        <dbReference type="Proteomes" id="UP000807342"/>
    </source>
</evidence>
<name>A0A9P5X0G6_9AGAR</name>
<evidence type="ECO:0000313" key="2">
    <source>
        <dbReference type="EMBL" id="KAF9441977.1"/>
    </source>
</evidence>
<dbReference type="PANTHER" id="PTHR12459">
    <property type="entry name" value="TRANSMEMBRANE PROTEIN 135-RELATED"/>
    <property type="match status" value="1"/>
</dbReference>
<accession>A0A9P5X0G6</accession>